<reference evidence="2 3" key="2">
    <citation type="submission" date="2020-08" db="EMBL/GenBank/DDBJ databases">
        <authorList>
            <person name="Ueki A."/>
            <person name="Tonouchi A."/>
        </authorList>
    </citation>
    <scope>NUCLEOTIDE SEQUENCE [LARGE SCALE GENOMIC DNA]</scope>
    <source>
        <strain evidence="2 3">CTTW</strain>
    </source>
</reference>
<reference evidence="2 3" key="1">
    <citation type="submission" date="2020-08" db="EMBL/GenBank/DDBJ databases">
        <title>Draft genome sequencing of an Anaerocolumna strain isolated from anoxic soil subjected to BSD treatment.</title>
        <authorList>
            <person name="Uek A."/>
            <person name="Tonouchi A."/>
        </authorList>
    </citation>
    <scope>NUCLEOTIDE SEQUENCE [LARGE SCALE GENOMIC DNA]</scope>
    <source>
        <strain evidence="2 3">CTTW</strain>
    </source>
</reference>
<sequence>MANFIVFKIYSVLYIVTNVFIYNVTYSKNKRGILKRKPFFHYNFTHALPDEEEVAFHSAKLRYAKYGVPKADYLKSWTPYTKDTPLSMCFHSDSFVMESLEEDDEIQELMKALIKNMRV</sequence>
<dbReference type="RefSeq" id="WP_207726439.1">
    <property type="nucleotide sequence ID" value="NZ_AP023368.1"/>
</dbReference>
<dbReference type="KEGG" id="acht:bsdcttw_40230"/>
<evidence type="ECO:0000256" key="1">
    <source>
        <dbReference type="SAM" id="Phobius"/>
    </source>
</evidence>
<proteinExistence type="predicted"/>
<organism evidence="2 3">
    <name type="scientific">Anaerocolumna chitinilytica</name>
    <dbReference type="NCBI Taxonomy" id="1727145"/>
    <lineage>
        <taxon>Bacteria</taxon>
        <taxon>Bacillati</taxon>
        <taxon>Bacillota</taxon>
        <taxon>Clostridia</taxon>
        <taxon>Lachnospirales</taxon>
        <taxon>Lachnospiraceae</taxon>
        <taxon>Anaerocolumna</taxon>
    </lineage>
</organism>
<dbReference type="AlphaFoldDB" id="A0A7I8DRT2"/>
<protein>
    <submittedName>
        <fullName evidence="2">Uncharacterized protein</fullName>
    </submittedName>
</protein>
<keyword evidence="1" id="KW-0472">Membrane</keyword>
<evidence type="ECO:0000313" key="3">
    <source>
        <dbReference type="Proteomes" id="UP000515703"/>
    </source>
</evidence>
<name>A0A7I8DRT2_9FIRM</name>
<gene>
    <name evidence="2" type="ORF">bsdcttw_40230</name>
</gene>
<feature type="transmembrane region" description="Helical" evidence="1">
    <location>
        <begin position="6"/>
        <end position="26"/>
    </location>
</feature>
<dbReference type="Proteomes" id="UP000515703">
    <property type="component" value="Chromosome"/>
</dbReference>
<keyword evidence="1" id="KW-1133">Transmembrane helix</keyword>
<keyword evidence="1" id="KW-0812">Transmembrane</keyword>
<accession>A0A7I8DRT2</accession>
<evidence type="ECO:0000313" key="2">
    <source>
        <dbReference type="EMBL" id="BCK00983.1"/>
    </source>
</evidence>
<keyword evidence="3" id="KW-1185">Reference proteome</keyword>
<dbReference type="EMBL" id="AP023368">
    <property type="protein sequence ID" value="BCK00983.1"/>
    <property type="molecule type" value="Genomic_DNA"/>
</dbReference>